<keyword evidence="2" id="KW-1185">Reference proteome</keyword>
<organism evidence="1 2">
    <name type="scientific">Cylicostephanus goldi</name>
    <name type="common">Nematode worm</name>
    <dbReference type="NCBI Taxonomy" id="71465"/>
    <lineage>
        <taxon>Eukaryota</taxon>
        <taxon>Metazoa</taxon>
        <taxon>Ecdysozoa</taxon>
        <taxon>Nematoda</taxon>
        <taxon>Chromadorea</taxon>
        <taxon>Rhabditida</taxon>
        <taxon>Rhabditina</taxon>
        <taxon>Rhabditomorpha</taxon>
        <taxon>Strongyloidea</taxon>
        <taxon>Strongylidae</taxon>
        <taxon>Cylicostephanus</taxon>
    </lineage>
</organism>
<dbReference type="OrthoDB" id="5871033at2759"/>
<dbReference type="Proteomes" id="UP000271889">
    <property type="component" value="Unassembled WGS sequence"/>
</dbReference>
<reference evidence="1 2" key="1">
    <citation type="submission" date="2018-11" db="EMBL/GenBank/DDBJ databases">
        <authorList>
            <consortium name="Pathogen Informatics"/>
        </authorList>
    </citation>
    <scope>NUCLEOTIDE SEQUENCE [LARGE SCALE GENOMIC DNA]</scope>
</reference>
<proteinExistence type="predicted"/>
<gene>
    <name evidence="1" type="ORF">CGOC_LOCUS2123</name>
</gene>
<dbReference type="EMBL" id="UYRV01004547">
    <property type="protein sequence ID" value="VDK51628.1"/>
    <property type="molecule type" value="Genomic_DNA"/>
</dbReference>
<accession>A0A3P6SCA2</accession>
<sequence length="166" mass="18929">MKVALKCRYCNRKEVYLNRDCHLGQPFDYENVLRVNGFFYTAIDSKDETEESAAPYNTSDIEFTSLVEDSPTAVDRLAKDISEHFTRICRLAGGKTLSKKHNPSHVGFSKKIYMCRRCNCICTGDEAVYSHLSQCCPELRRADNSSEPYDLSNGLLVSAFLNLFWC</sequence>
<evidence type="ECO:0000313" key="1">
    <source>
        <dbReference type="EMBL" id="VDK51628.1"/>
    </source>
</evidence>
<name>A0A3P6SCA2_CYLGO</name>
<evidence type="ECO:0000313" key="2">
    <source>
        <dbReference type="Proteomes" id="UP000271889"/>
    </source>
</evidence>
<dbReference type="AlphaFoldDB" id="A0A3P6SCA2"/>
<protein>
    <submittedName>
        <fullName evidence="1">Uncharacterized protein</fullName>
    </submittedName>
</protein>